<evidence type="ECO:0000313" key="2">
    <source>
        <dbReference type="Proteomes" id="UP000649955"/>
    </source>
</evidence>
<accession>A0ABQ3K0B1</accession>
<comment type="caution">
    <text evidence="1">The sequence shown here is derived from an EMBL/GenBank/DDBJ whole genome shotgun (WGS) entry which is preliminary data.</text>
</comment>
<evidence type="ECO:0000313" key="1">
    <source>
        <dbReference type="EMBL" id="GHF98297.1"/>
    </source>
</evidence>
<organism evidence="1 2">
    <name type="scientific">Amycolatopsis bullii</name>
    <dbReference type="NCBI Taxonomy" id="941987"/>
    <lineage>
        <taxon>Bacteria</taxon>
        <taxon>Bacillati</taxon>
        <taxon>Actinomycetota</taxon>
        <taxon>Actinomycetes</taxon>
        <taxon>Pseudonocardiales</taxon>
        <taxon>Pseudonocardiaceae</taxon>
        <taxon>Amycolatopsis</taxon>
    </lineage>
</organism>
<sequence>MAEKYGSHERAALFVLLLADDEINNRDLKDRHGITLSKDGREKLNKARLLDTDTDKRPYVHRITEAGRAWCEQALTEIEPPPRPNPLVRAGFELLRFFARYAQEHKIPLAAVIGTVPGLESLIRKAYRDLSDRPGEHVRLAQLRPKLNGADKDEVDQMLVEMLKTGLVDLAPDSDRRGLTDADRAAAIRIGMEDKHFVAIEES</sequence>
<evidence type="ECO:0008006" key="3">
    <source>
        <dbReference type="Google" id="ProtNLM"/>
    </source>
</evidence>
<keyword evidence="2" id="KW-1185">Reference proteome</keyword>
<dbReference type="Proteomes" id="UP000649955">
    <property type="component" value="Unassembled WGS sequence"/>
</dbReference>
<proteinExistence type="predicted"/>
<name>A0ABQ3K0B1_9PSEU</name>
<protein>
    <recommendedName>
        <fullName evidence="3">MarR family transcriptional regulator</fullName>
    </recommendedName>
</protein>
<dbReference type="RefSeq" id="WP_191306950.1">
    <property type="nucleotide sequence ID" value="NZ_BNAW01000003.1"/>
</dbReference>
<dbReference type="EMBL" id="BNAW01000003">
    <property type="protein sequence ID" value="GHF98297.1"/>
    <property type="molecule type" value="Genomic_DNA"/>
</dbReference>
<gene>
    <name evidence="1" type="ORF">GCM10017567_11200</name>
</gene>
<reference evidence="2" key="1">
    <citation type="journal article" date="2019" name="Int. J. Syst. Evol. Microbiol.">
        <title>The Global Catalogue of Microorganisms (GCM) 10K type strain sequencing project: providing services to taxonomists for standard genome sequencing and annotation.</title>
        <authorList>
            <consortium name="The Broad Institute Genomics Platform"/>
            <consortium name="The Broad Institute Genome Sequencing Center for Infectious Disease"/>
            <person name="Wu L."/>
            <person name="Ma J."/>
        </authorList>
    </citation>
    <scope>NUCLEOTIDE SEQUENCE [LARGE SCALE GENOMIC DNA]</scope>
    <source>
        <strain evidence="2">CGMCC 4.7680</strain>
    </source>
</reference>